<dbReference type="GO" id="GO:0016757">
    <property type="term" value="F:glycosyltransferase activity"/>
    <property type="evidence" value="ECO:0007669"/>
    <property type="project" value="UniProtKB-ARBA"/>
</dbReference>
<evidence type="ECO:0000313" key="4">
    <source>
        <dbReference type="Proteomes" id="UP000321291"/>
    </source>
</evidence>
<dbReference type="PANTHER" id="PTHR46401:SF2">
    <property type="entry name" value="GLYCOSYLTRANSFERASE WBBK-RELATED"/>
    <property type="match status" value="1"/>
</dbReference>
<dbReference type="GO" id="GO:0009103">
    <property type="term" value="P:lipopolysaccharide biosynthetic process"/>
    <property type="evidence" value="ECO:0007669"/>
    <property type="project" value="TreeGrafter"/>
</dbReference>
<sequence>MESNSWKKVLTIAPYTFIPASSGGQRAVYYLDQHLGKQVDLICVSTDGNNTGEDKVPLHFKLLPLLGSGIKRYINPINFIKLKQLIKENQIEVIVIEHPYLAWLGWLLKLATGLPLVIRSHNIEALRFKALGKWWWRILADYERWAHRKASHSFFITKEDADYAVTTYGIKTERTSVITYGLEGQNTLMPQNKQKVVVNYKSTHHIPQDKTLLLFNGIFGYPPNDQALEILMDKIYPELLKLDANFHLLICGRDIPAKYQHQKTENLTVLGFVPDIEQVFQAAEIFLNPIWLGGGIKTKLVEALAGGAAAVSFQSGAIGIDPGLLEGKLKIVPDQDIKAFAQAILTARAAIYTPVPPAFLAHFDWDQIAKKAVHAIRGL</sequence>
<keyword evidence="4" id="KW-1185">Reference proteome</keyword>
<dbReference type="Proteomes" id="UP000321291">
    <property type="component" value="Chromosome"/>
</dbReference>
<protein>
    <submittedName>
        <fullName evidence="3">Glycosyltransferase family 4 protein</fullName>
    </submittedName>
</protein>
<dbReference type="SUPFAM" id="SSF53756">
    <property type="entry name" value="UDP-Glycosyltransferase/glycogen phosphorylase"/>
    <property type="match status" value="1"/>
</dbReference>
<reference evidence="3 4" key="1">
    <citation type="journal article" date="2017" name="Int. J. Syst. Evol. Microbiol.">
        <title>Arachidicoccus ginsenosidivorans sp. nov., with ginsenoside-converting activity isolated from ginseng cultivating soil.</title>
        <authorList>
            <person name="Siddiqi M.Z."/>
            <person name="Aslam Z."/>
            <person name="Im W.T."/>
        </authorList>
    </citation>
    <scope>NUCLEOTIDE SEQUENCE [LARGE SCALE GENOMIC DNA]</scope>
    <source>
        <strain evidence="3 4">Gsoil 809</strain>
    </source>
</reference>
<dbReference type="InterPro" id="IPR028098">
    <property type="entry name" value="Glyco_trans_4-like_N"/>
</dbReference>
<accession>A0A5B8VIS3</accession>
<dbReference type="PANTHER" id="PTHR46401">
    <property type="entry name" value="GLYCOSYLTRANSFERASE WBBK-RELATED"/>
    <property type="match status" value="1"/>
</dbReference>
<dbReference type="Gene3D" id="3.40.50.2000">
    <property type="entry name" value="Glycogen Phosphorylase B"/>
    <property type="match status" value="2"/>
</dbReference>
<dbReference type="Pfam" id="PF13692">
    <property type="entry name" value="Glyco_trans_1_4"/>
    <property type="match status" value="1"/>
</dbReference>
<dbReference type="Pfam" id="PF13439">
    <property type="entry name" value="Glyco_transf_4"/>
    <property type="match status" value="1"/>
</dbReference>
<evidence type="ECO:0000256" key="1">
    <source>
        <dbReference type="ARBA" id="ARBA00022679"/>
    </source>
</evidence>
<organism evidence="3 4">
    <name type="scientific">Arachidicoccus ginsenosidivorans</name>
    <dbReference type="NCBI Taxonomy" id="496057"/>
    <lineage>
        <taxon>Bacteria</taxon>
        <taxon>Pseudomonadati</taxon>
        <taxon>Bacteroidota</taxon>
        <taxon>Chitinophagia</taxon>
        <taxon>Chitinophagales</taxon>
        <taxon>Chitinophagaceae</taxon>
        <taxon>Arachidicoccus</taxon>
    </lineage>
</organism>
<dbReference type="AlphaFoldDB" id="A0A5B8VIS3"/>
<dbReference type="CDD" id="cd03801">
    <property type="entry name" value="GT4_PimA-like"/>
    <property type="match status" value="1"/>
</dbReference>
<proteinExistence type="predicted"/>
<dbReference type="EMBL" id="CP042434">
    <property type="protein sequence ID" value="QEC70941.1"/>
    <property type="molecule type" value="Genomic_DNA"/>
</dbReference>
<keyword evidence="1 3" id="KW-0808">Transferase</keyword>
<evidence type="ECO:0000313" key="3">
    <source>
        <dbReference type="EMBL" id="QEC70941.1"/>
    </source>
</evidence>
<evidence type="ECO:0000259" key="2">
    <source>
        <dbReference type="Pfam" id="PF13439"/>
    </source>
</evidence>
<feature type="domain" description="Glycosyltransferase subfamily 4-like N-terminal" evidence="2">
    <location>
        <begin position="22"/>
        <end position="181"/>
    </location>
</feature>
<dbReference type="KEGG" id="agi:FSB73_03855"/>
<gene>
    <name evidence="3" type="ORF">FSB73_03855</name>
</gene>
<name>A0A5B8VIS3_9BACT</name>
<dbReference type="RefSeq" id="WP_146780201.1">
    <property type="nucleotide sequence ID" value="NZ_CP042434.1"/>
</dbReference>
<dbReference type="OrthoDB" id="9807209at2"/>